<dbReference type="OrthoDB" id="9793973at2"/>
<dbReference type="InterPro" id="IPR040072">
    <property type="entry name" value="Methyltransferase_A"/>
</dbReference>
<dbReference type="Proteomes" id="UP000320390">
    <property type="component" value="Chromosome"/>
</dbReference>
<dbReference type="InterPro" id="IPR048641">
    <property type="entry name" value="RlmN_N"/>
</dbReference>
<dbReference type="Pfam" id="PF04055">
    <property type="entry name" value="Radical_SAM"/>
    <property type="match status" value="1"/>
</dbReference>
<keyword evidence="7 15" id="KW-0489">Methyltransferase</keyword>
<dbReference type="SFLD" id="SFLDG01062">
    <property type="entry name" value="methyltransferase_(Class_A)"/>
    <property type="match status" value="1"/>
</dbReference>
<organism evidence="15 16">
    <name type="scientific">Saltatorellus ferox</name>
    <dbReference type="NCBI Taxonomy" id="2528018"/>
    <lineage>
        <taxon>Bacteria</taxon>
        <taxon>Pseudomonadati</taxon>
        <taxon>Planctomycetota</taxon>
        <taxon>Planctomycetia</taxon>
        <taxon>Planctomycetia incertae sedis</taxon>
        <taxon>Saltatorellus</taxon>
    </lineage>
</organism>
<evidence type="ECO:0000256" key="13">
    <source>
        <dbReference type="ARBA" id="ARBA00023157"/>
    </source>
</evidence>
<dbReference type="InterPro" id="IPR007197">
    <property type="entry name" value="rSAM"/>
</dbReference>
<evidence type="ECO:0000256" key="5">
    <source>
        <dbReference type="ARBA" id="ARBA00022490"/>
    </source>
</evidence>
<evidence type="ECO:0000256" key="7">
    <source>
        <dbReference type="ARBA" id="ARBA00022603"/>
    </source>
</evidence>
<evidence type="ECO:0000256" key="2">
    <source>
        <dbReference type="ARBA" id="ARBA00004496"/>
    </source>
</evidence>
<keyword evidence="11" id="KW-0408">Iron</keyword>
<dbReference type="GO" id="GO:0070475">
    <property type="term" value="P:rRNA base methylation"/>
    <property type="evidence" value="ECO:0007669"/>
    <property type="project" value="TreeGrafter"/>
</dbReference>
<evidence type="ECO:0000256" key="3">
    <source>
        <dbReference type="ARBA" id="ARBA00007544"/>
    </source>
</evidence>
<keyword evidence="5" id="KW-0963">Cytoplasm</keyword>
<dbReference type="AlphaFoldDB" id="A0A518ES72"/>
<gene>
    <name evidence="15" type="primary">rlmN</name>
    <name evidence="15" type="ORF">Poly30_24440</name>
</gene>
<proteinExistence type="inferred from homology"/>
<feature type="domain" description="Radical SAM core" evidence="14">
    <location>
        <begin position="131"/>
        <end position="357"/>
    </location>
</feature>
<dbReference type="InterPro" id="IPR013785">
    <property type="entry name" value="Aldolase_TIM"/>
</dbReference>
<dbReference type="Gene3D" id="3.20.20.70">
    <property type="entry name" value="Aldolase class I"/>
    <property type="match status" value="1"/>
</dbReference>
<keyword evidence="6" id="KW-0698">rRNA processing</keyword>
<keyword evidence="4" id="KW-0004">4Fe-4S</keyword>
<evidence type="ECO:0000256" key="4">
    <source>
        <dbReference type="ARBA" id="ARBA00022485"/>
    </source>
</evidence>
<dbReference type="EMBL" id="CP036434">
    <property type="protein sequence ID" value="QDV06926.1"/>
    <property type="molecule type" value="Genomic_DNA"/>
</dbReference>
<keyword evidence="10" id="KW-0479">Metal-binding</keyword>
<keyword evidence="13" id="KW-1015">Disulfide bond</keyword>
<dbReference type="GO" id="GO:0046872">
    <property type="term" value="F:metal ion binding"/>
    <property type="evidence" value="ECO:0007669"/>
    <property type="project" value="UniProtKB-KW"/>
</dbReference>
<comment type="subcellular location">
    <subcellularLocation>
        <location evidence="2">Cytoplasm</location>
    </subcellularLocation>
</comment>
<evidence type="ECO:0000313" key="16">
    <source>
        <dbReference type="Proteomes" id="UP000320390"/>
    </source>
</evidence>
<dbReference type="GO" id="GO:0051539">
    <property type="term" value="F:4 iron, 4 sulfur cluster binding"/>
    <property type="evidence" value="ECO:0007669"/>
    <property type="project" value="UniProtKB-KW"/>
</dbReference>
<evidence type="ECO:0000259" key="14">
    <source>
        <dbReference type="PROSITE" id="PS51918"/>
    </source>
</evidence>
<evidence type="ECO:0000256" key="9">
    <source>
        <dbReference type="ARBA" id="ARBA00022691"/>
    </source>
</evidence>
<keyword evidence="16" id="KW-1185">Reference proteome</keyword>
<keyword evidence="9" id="KW-0949">S-adenosyl-L-methionine</keyword>
<evidence type="ECO:0000313" key="15">
    <source>
        <dbReference type="EMBL" id="QDV06926.1"/>
    </source>
</evidence>
<protein>
    <submittedName>
        <fullName evidence="15">Dual-specificity RNA methyltransferase RlmN</fullName>
        <ecNumber evidence="15">2.1.1.-</ecNumber>
    </submittedName>
</protein>
<comment type="similarity">
    <text evidence="3">Belongs to the radical SAM superfamily. RlmN family.</text>
</comment>
<dbReference type="PIRSF" id="PIRSF006004">
    <property type="entry name" value="CHP00048"/>
    <property type="match status" value="1"/>
</dbReference>
<dbReference type="GO" id="GO:0005737">
    <property type="term" value="C:cytoplasm"/>
    <property type="evidence" value="ECO:0007669"/>
    <property type="project" value="UniProtKB-SubCell"/>
</dbReference>
<name>A0A518ES72_9BACT</name>
<dbReference type="SFLD" id="SFLDF00275">
    <property type="entry name" value="adenosine_C2_methyltransferase"/>
    <property type="match status" value="1"/>
</dbReference>
<accession>A0A518ES72</accession>
<dbReference type="RefSeq" id="WP_145197543.1">
    <property type="nucleotide sequence ID" value="NZ_CP036434.1"/>
</dbReference>
<evidence type="ECO:0000256" key="11">
    <source>
        <dbReference type="ARBA" id="ARBA00023004"/>
    </source>
</evidence>
<evidence type="ECO:0000256" key="10">
    <source>
        <dbReference type="ARBA" id="ARBA00022723"/>
    </source>
</evidence>
<keyword evidence="8 15" id="KW-0808">Transferase</keyword>
<keyword evidence="12" id="KW-0411">Iron-sulfur</keyword>
<dbReference type="SUPFAM" id="SSF102114">
    <property type="entry name" value="Radical SAM enzymes"/>
    <property type="match status" value="1"/>
</dbReference>
<dbReference type="PANTHER" id="PTHR30544">
    <property type="entry name" value="23S RRNA METHYLTRANSFERASE"/>
    <property type="match status" value="1"/>
</dbReference>
<dbReference type="EC" id="2.1.1.-" evidence="15"/>
<dbReference type="PROSITE" id="PS51918">
    <property type="entry name" value="RADICAL_SAM"/>
    <property type="match status" value="1"/>
</dbReference>
<dbReference type="SFLD" id="SFLDS00029">
    <property type="entry name" value="Radical_SAM"/>
    <property type="match status" value="1"/>
</dbReference>
<evidence type="ECO:0000256" key="6">
    <source>
        <dbReference type="ARBA" id="ARBA00022552"/>
    </source>
</evidence>
<evidence type="ECO:0000256" key="1">
    <source>
        <dbReference type="ARBA" id="ARBA00001966"/>
    </source>
</evidence>
<dbReference type="Pfam" id="PF21016">
    <property type="entry name" value="RlmN_N"/>
    <property type="match status" value="1"/>
</dbReference>
<dbReference type="CDD" id="cd01335">
    <property type="entry name" value="Radical_SAM"/>
    <property type="match status" value="1"/>
</dbReference>
<dbReference type="PANTHER" id="PTHR30544:SF5">
    <property type="entry name" value="RADICAL SAM CORE DOMAIN-CONTAINING PROTEIN"/>
    <property type="match status" value="1"/>
</dbReference>
<dbReference type="GO" id="GO:0030488">
    <property type="term" value="P:tRNA methylation"/>
    <property type="evidence" value="ECO:0007669"/>
    <property type="project" value="TreeGrafter"/>
</dbReference>
<sequence>MAESTERAGADEDRVTLLQLSLDELKERVQDMGGKAFQAKIIRRNVLEKGRLDYAEMTDLPIALRDRLLEDLPVFSSTLVDEVGARDGTTKLLLSFPLGRARGGDANARDLSVETVHMPPLPHMREDAEGNERGATLCVSSQAGCPVGCPFCASGLLGLARNLEAHEIVEQYVRGREIGPLRRSVVMGIGEPLLNFENLNAALGVVRDEMGLGGRKITVSTVGFPDRLRKVALLDPRFQLAISLHTPDQDQRDYLVPAMRGVPIEEVLAAGDHWFETTGREITYEYVLLGGDNDSLGHAQRLVERLRGRRCSVNIIPYNPTPELPFGRPDAGRAEAFRDALVEGGLIATIRWSRGLDGAAACGQLRLSR</sequence>
<dbReference type="Gene3D" id="1.10.150.530">
    <property type="match status" value="1"/>
</dbReference>
<evidence type="ECO:0000256" key="12">
    <source>
        <dbReference type="ARBA" id="ARBA00023014"/>
    </source>
</evidence>
<evidence type="ECO:0000256" key="8">
    <source>
        <dbReference type="ARBA" id="ARBA00022679"/>
    </source>
</evidence>
<dbReference type="InterPro" id="IPR058240">
    <property type="entry name" value="rSAM_sf"/>
</dbReference>
<dbReference type="GO" id="GO:0008173">
    <property type="term" value="F:RNA methyltransferase activity"/>
    <property type="evidence" value="ECO:0007669"/>
    <property type="project" value="InterPro"/>
</dbReference>
<reference evidence="15 16" key="1">
    <citation type="submission" date="2019-02" db="EMBL/GenBank/DDBJ databases">
        <title>Deep-cultivation of Planctomycetes and their phenomic and genomic characterization uncovers novel biology.</title>
        <authorList>
            <person name="Wiegand S."/>
            <person name="Jogler M."/>
            <person name="Boedeker C."/>
            <person name="Pinto D."/>
            <person name="Vollmers J."/>
            <person name="Rivas-Marin E."/>
            <person name="Kohn T."/>
            <person name="Peeters S.H."/>
            <person name="Heuer A."/>
            <person name="Rast P."/>
            <person name="Oberbeckmann S."/>
            <person name="Bunk B."/>
            <person name="Jeske O."/>
            <person name="Meyerdierks A."/>
            <person name="Storesund J.E."/>
            <person name="Kallscheuer N."/>
            <person name="Luecker S."/>
            <person name="Lage O.M."/>
            <person name="Pohl T."/>
            <person name="Merkel B.J."/>
            <person name="Hornburger P."/>
            <person name="Mueller R.-W."/>
            <person name="Bruemmer F."/>
            <person name="Labrenz M."/>
            <person name="Spormann A.M."/>
            <person name="Op den Camp H."/>
            <person name="Overmann J."/>
            <person name="Amann R."/>
            <person name="Jetten M.S.M."/>
            <person name="Mascher T."/>
            <person name="Medema M.H."/>
            <person name="Devos D.P."/>
            <person name="Kaster A.-K."/>
            <person name="Ovreas L."/>
            <person name="Rohde M."/>
            <person name="Galperin M.Y."/>
            <person name="Jogler C."/>
        </authorList>
    </citation>
    <scope>NUCLEOTIDE SEQUENCE [LARGE SCALE GENOMIC DNA]</scope>
    <source>
        <strain evidence="15 16">Poly30</strain>
    </source>
</reference>
<dbReference type="InterPro" id="IPR004383">
    <property type="entry name" value="rRNA_lsu_MTrfase_RlmN/Cfr"/>
</dbReference>
<comment type="cofactor">
    <cofactor evidence="1">
        <name>[4Fe-4S] cluster</name>
        <dbReference type="ChEBI" id="CHEBI:49883"/>
    </cofactor>
</comment>